<keyword evidence="2" id="KW-1185">Reference proteome</keyword>
<accession>A0ACC0WA91</accession>
<organism evidence="1 2">
    <name type="scientific">Peronosclerospora sorghi</name>
    <dbReference type="NCBI Taxonomy" id="230839"/>
    <lineage>
        <taxon>Eukaryota</taxon>
        <taxon>Sar</taxon>
        <taxon>Stramenopiles</taxon>
        <taxon>Oomycota</taxon>
        <taxon>Peronosporomycetes</taxon>
        <taxon>Peronosporales</taxon>
        <taxon>Peronosporaceae</taxon>
        <taxon>Peronosclerospora</taxon>
    </lineage>
</organism>
<proteinExistence type="predicted"/>
<evidence type="ECO:0000313" key="1">
    <source>
        <dbReference type="EMBL" id="KAI9915004.1"/>
    </source>
</evidence>
<reference evidence="1 2" key="1">
    <citation type="journal article" date="2022" name="bioRxiv">
        <title>The genome of the oomycete Peronosclerospora sorghi, a cosmopolitan pathogen of maize and sorghum, is inflated with dispersed pseudogenes.</title>
        <authorList>
            <person name="Fletcher K."/>
            <person name="Martin F."/>
            <person name="Isakeit T."/>
            <person name="Cavanaugh K."/>
            <person name="Magill C."/>
            <person name="Michelmore R."/>
        </authorList>
    </citation>
    <scope>NUCLEOTIDE SEQUENCE [LARGE SCALE GENOMIC DNA]</scope>
    <source>
        <strain evidence="1">P6</strain>
    </source>
</reference>
<name>A0ACC0WA91_9STRA</name>
<evidence type="ECO:0000313" key="2">
    <source>
        <dbReference type="Proteomes" id="UP001163321"/>
    </source>
</evidence>
<comment type="caution">
    <text evidence="1">The sequence shown here is derived from an EMBL/GenBank/DDBJ whole genome shotgun (WGS) entry which is preliminary data.</text>
</comment>
<protein>
    <submittedName>
        <fullName evidence="1">Uncharacterized protein</fullName>
    </submittedName>
</protein>
<dbReference type="EMBL" id="CM047582">
    <property type="protein sequence ID" value="KAI9915004.1"/>
    <property type="molecule type" value="Genomic_DNA"/>
</dbReference>
<sequence length="76" mass="8146">MKAANGTSSEQASGSDLALEQRVDPSGDHDNRRKCDMEAHASNGSVTISASCQFATFQIRTVLSSPALDRYCSIRP</sequence>
<dbReference type="Proteomes" id="UP001163321">
    <property type="component" value="Chromosome 3"/>
</dbReference>
<gene>
    <name evidence="1" type="ORF">PsorP6_007499</name>
</gene>